<feature type="domain" description="Gfo/Idh/MocA-like oxidoreductase N-terminal" evidence="1">
    <location>
        <begin position="45"/>
        <end position="166"/>
    </location>
</feature>
<evidence type="ECO:0000313" key="3">
    <source>
        <dbReference type="EMBL" id="HCO22697.1"/>
    </source>
</evidence>
<evidence type="ECO:0000313" key="4">
    <source>
        <dbReference type="Proteomes" id="UP000263642"/>
    </source>
</evidence>
<name>A0A3D3R3W8_9PLAN</name>
<dbReference type="Pfam" id="PF19051">
    <property type="entry name" value="GFO_IDH_MocA_C2"/>
    <property type="match status" value="1"/>
</dbReference>
<dbReference type="SUPFAM" id="SSF51735">
    <property type="entry name" value="NAD(P)-binding Rossmann-fold domains"/>
    <property type="match status" value="1"/>
</dbReference>
<dbReference type="RefSeq" id="WP_278440027.1">
    <property type="nucleotide sequence ID" value="NZ_CAXAST010000003.1"/>
</dbReference>
<dbReference type="EMBL" id="DQAY01000043">
    <property type="protein sequence ID" value="HCO22697.1"/>
    <property type="molecule type" value="Genomic_DNA"/>
</dbReference>
<protein>
    <submittedName>
        <fullName evidence="3">Gfo/Idh/MocA family oxidoreductase</fullName>
    </submittedName>
</protein>
<dbReference type="AlphaFoldDB" id="A0A3D3R3W8"/>
<dbReference type="InterPro" id="IPR043906">
    <property type="entry name" value="Gfo/Idh/MocA_OxRdtase_bact_C"/>
</dbReference>
<dbReference type="PANTHER" id="PTHR43818">
    <property type="entry name" value="BCDNA.GH03377"/>
    <property type="match status" value="1"/>
</dbReference>
<dbReference type="PROSITE" id="PS51318">
    <property type="entry name" value="TAT"/>
    <property type="match status" value="1"/>
</dbReference>
<dbReference type="InterPro" id="IPR006311">
    <property type="entry name" value="TAT_signal"/>
</dbReference>
<sequence length="429" mass="47815">MSSDQKPASSKVTRRSFLQTGSAVAAGLAWTAQSYGSILGANDRIRVGFIGAGGMANAHMNTYNAIREKNNVEAIAVADCWTTRAEEGKAKTGAKHAFSDYQKVLDIKDIDYVTIATPEHWHAQMTIDALDAGKAVYCEKPMTHSIPEAQAVIKKQKETKLPIQVGVQGMSDDSYSSAAKAIEEGVLGQVVQAQIEYVRRYGEQGPWRRPGLKDDEAKPADLDWNAWLGHAPKVDWNPHHYFEWRNYSQYSGGICTDLFIHRITRIMKACNLLYPRRVVGMGGIWQWNDGRNLPDNFEMICEYPRGMTVYVLGTMSNRVGIDHLIRGYRGTLYFTREGWVAKDKDGKVLAEHKKSGAEDTKLHHTNLHNHLRNGEALNCPTELGLAGVVAVNMANESWRSGQMMGWDTENEKMAPANTLELSHFPESSS</sequence>
<dbReference type="GO" id="GO:0000166">
    <property type="term" value="F:nucleotide binding"/>
    <property type="evidence" value="ECO:0007669"/>
    <property type="project" value="InterPro"/>
</dbReference>
<dbReference type="Proteomes" id="UP000263642">
    <property type="component" value="Unassembled WGS sequence"/>
</dbReference>
<gene>
    <name evidence="3" type="ORF">DIT97_06395</name>
</gene>
<evidence type="ECO:0000259" key="1">
    <source>
        <dbReference type="Pfam" id="PF01408"/>
    </source>
</evidence>
<proteinExistence type="predicted"/>
<feature type="domain" description="Gfo/Idh/MocA-like oxidoreductase bacterial type C-terminal" evidence="2">
    <location>
        <begin position="179"/>
        <end position="264"/>
    </location>
</feature>
<organism evidence="3 4">
    <name type="scientific">Gimesia maris</name>
    <dbReference type="NCBI Taxonomy" id="122"/>
    <lineage>
        <taxon>Bacteria</taxon>
        <taxon>Pseudomonadati</taxon>
        <taxon>Planctomycetota</taxon>
        <taxon>Planctomycetia</taxon>
        <taxon>Planctomycetales</taxon>
        <taxon>Planctomycetaceae</taxon>
        <taxon>Gimesia</taxon>
    </lineage>
</organism>
<dbReference type="SUPFAM" id="SSF55347">
    <property type="entry name" value="Glyceraldehyde-3-phosphate dehydrogenase-like, C-terminal domain"/>
    <property type="match status" value="1"/>
</dbReference>
<dbReference type="Pfam" id="PF01408">
    <property type="entry name" value="GFO_IDH_MocA"/>
    <property type="match status" value="1"/>
</dbReference>
<reference evidence="3 4" key="1">
    <citation type="journal article" date="2018" name="Nat. Biotechnol.">
        <title>A standardized bacterial taxonomy based on genome phylogeny substantially revises the tree of life.</title>
        <authorList>
            <person name="Parks D.H."/>
            <person name="Chuvochina M."/>
            <person name="Waite D.W."/>
            <person name="Rinke C."/>
            <person name="Skarshewski A."/>
            <person name="Chaumeil P.A."/>
            <person name="Hugenholtz P."/>
        </authorList>
    </citation>
    <scope>NUCLEOTIDE SEQUENCE [LARGE SCALE GENOMIC DNA]</scope>
    <source>
        <strain evidence="3">UBA9375</strain>
    </source>
</reference>
<dbReference type="Gene3D" id="3.40.50.720">
    <property type="entry name" value="NAD(P)-binding Rossmann-like Domain"/>
    <property type="match status" value="1"/>
</dbReference>
<dbReference type="InterPro" id="IPR050463">
    <property type="entry name" value="Gfo/Idh/MocA_oxidrdct_glycsds"/>
</dbReference>
<evidence type="ECO:0000259" key="2">
    <source>
        <dbReference type="Pfam" id="PF19051"/>
    </source>
</evidence>
<dbReference type="InterPro" id="IPR000683">
    <property type="entry name" value="Gfo/Idh/MocA-like_OxRdtase_N"/>
</dbReference>
<dbReference type="PANTHER" id="PTHR43818:SF5">
    <property type="entry name" value="OXIDOREDUCTASE FAMILY PROTEIN"/>
    <property type="match status" value="1"/>
</dbReference>
<accession>A0A3D3R3W8</accession>
<comment type="caution">
    <text evidence="3">The sequence shown here is derived from an EMBL/GenBank/DDBJ whole genome shotgun (WGS) entry which is preliminary data.</text>
</comment>
<dbReference type="InterPro" id="IPR036291">
    <property type="entry name" value="NAD(P)-bd_dom_sf"/>
</dbReference>
<dbReference type="Gene3D" id="3.30.360.10">
    <property type="entry name" value="Dihydrodipicolinate Reductase, domain 2"/>
    <property type="match status" value="1"/>
</dbReference>